<dbReference type="InterPro" id="IPR020449">
    <property type="entry name" value="Tscrpt_reg_AraC-type_HTH"/>
</dbReference>
<evidence type="ECO:0000259" key="4">
    <source>
        <dbReference type="PROSITE" id="PS01124"/>
    </source>
</evidence>
<keyword evidence="3" id="KW-0804">Transcription</keyword>
<evidence type="ECO:0000313" key="5">
    <source>
        <dbReference type="EMBL" id="BBH22039.1"/>
    </source>
</evidence>
<dbReference type="Gene3D" id="1.10.10.60">
    <property type="entry name" value="Homeodomain-like"/>
    <property type="match status" value="2"/>
</dbReference>
<reference evidence="5 6" key="1">
    <citation type="submission" date="2018-11" db="EMBL/GenBank/DDBJ databases">
        <title>Complete genome sequence of Paenibacillus baekrokdamisoli strain KCTC 33723.</title>
        <authorList>
            <person name="Kang S.W."/>
            <person name="Lee K.C."/>
            <person name="Kim K.K."/>
            <person name="Kim J.S."/>
            <person name="Kim D.S."/>
            <person name="Ko S.H."/>
            <person name="Yang S.H."/>
            <person name="Lee J.S."/>
        </authorList>
    </citation>
    <scope>NUCLEOTIDE SEQUENCE [LARGE SCALE GENOMIC DNA]</scope>
    <source>
        <strain evidence="5 6">KCTC 33723</strain>
    </source>
</reference>
<feature type="domain" description="HTH araC/xylS-type" evidence="4">
    <location>
        <begin position="182"/>
        <end position="282"/>
    </location>
</feature>
<protein>
    <submittedName>
        <fullName evidence="5">Transcriptional regulator</fullName>
    </submittedName>
</protein>
<dbReference type="OrthoDB" id="2371670at2"/>
<evidence type="ECO:0000256" key="2">
    <source>
        <dbReference type="ARBA" id="ARBA00023125"/>
    </source>
</evidence>
<gene>
    <name evidence="5" type="ORF">Back11_33840</name>
</gene>
<keyword evidence="1" id="KW-0805">Transcription regulation</keyword>
<name>A0A3G9JGE2_9BACL</name>
<dbReference type="Gene3D" id="2.60.120.280">
    <property type="entry name" value="Regulatory protein AraC"/>
    <property type="match status" value="1"/>
</dbReference>
<dbReference type="SMART" id="SM00342">
    <property type="entry name" value="HTH_ARAC"/>
    <property type="match status" value="1"/>
</dbReference>
<dbReference type="SUPFAM" id="SSF51215">
    <property type="entry name" value="Regulatory protein AraC"/>
    <property type="match status" value="1"/>
</dbReference>
<dbReference type="InterPro" id="IPR009057">
    <property type="entry name" value="Homeodomain-like_sf"/>
</dbReference>
<dbReference type="EMBL" id="AP019308">
    <property type="protein sequence ID" value="BBH22039.1"/>
    <property type="molecule type" value="Genomic_DNA"/>
</dbReference>
<sequence>MKLEVWLMNTSYSRHFVTTEWDRRLPLYLTSIGFSGHQGAINRESGFHSFHWLHTVEGSGEFIVNGKPMKLYPNQGFLLKPGVPHSYYPETAVWSTWYMTFDGALANPITASLDIQQNLPISWDKECPLAHIHEQYNEKFGYSFDFAGMNGSLEVYAFLSQIKQYGQSSGQRSLSKGHERLTPIYLLIEEGFSDPNLGLGTMADTLQVSPQYLNTLFRSSWGISPYQYLVQFRIQKSKELLVADRSRTVRDISRAVGFQDDSHFIHTFHKVAGMTPNQFRLQYGE</sequence>
<dbReference type="GO" id="GO:0043565">
    <property type="term" value="F:sequence-specific DNA binding"/>
    <property type="evidence" value="ECO:0007669"/>
    <property type="project" value="InterPro"/>
</dbReference>
<dbReference type="GO" id="GO:0003700">
    <property type="term" value="F:DNA-binding transcription factor activity"/>
    <property type="evidence" value="ECO:0007669"/>
    <property type="project" value="InterPro"/>
</dbReference>
<evidence type="ECO:0000313" key="6">
    <source>
        <dbReference type="Proteomes" id="UP000275368"/>
    </source>
</evidence>
<dbReference type="Proteomes" id="UP000275368">
    <property type="component" value="Chromosome"/>
</dbReference>
<dbReference type="SUPFAM" id="SSF46689">
    <property type="entry name" value="Homeodomain-like"/>
    <property type="match status" value="1"/>
</dbReference>
<keyword evidence="6" id="KW-1185">Reference proteome</keyword>
<organism evidence="5 6">
    <name type="scientific">Paenibacillus baekrokdamisoli</name>
    <dbReference type="NCBI Taxonomy" id="1712516"/>
    <lineage>
        <taxon>Bacteria</taxon>
        <taxon>Bacillati</taxon>
        <taxon>Bacillota</taxon>
        <taxon>Bacilli</taxon>
        <taxon>Bacillales</taxon>
        <taxon>Paenibacillaceae</taxon>
        <taxon>Paenibacillus</taxon>
    </lineage>
</organism>
<dbReference type="PROSITE" id="PS01124">
    <property type="entry name" value="HTH_ARAC_FAMILY_2"/>
    <property type="match status" value="1"/>
</dbReference>
<dbReference type="Pfam" id="PF12833">
    <property type="entry name" value="HTH_18"/>
    <property type="match status" value="1"/>
</dbReference>
<dbReference type="KEGG" id="pbk:Back11_33840"/>
<dbReference type="Pfam" id="PF02311">
    <property type="entry name" value="AraC_binding"/>
    <property type="match status" value="1"/>
</dbReference>
<dbReference type="PRINTS" id="PR00032">
    <property type="entry name" value="HTHARAC"/>
</dbReference>
<evidence type="ECO:0000256" key="1">
    <source>
        <dbReference type="ARBA" id="ARBA00023015"/>
    </source>
</evidence>
<dbReference type="AlphaFoldDB" id="A0A3G9JGE2"/>
<evidence type="ECO:0000256" key="3">
    <source>
        <dbReference type="ARBA" id="ARBA00023163"/>
    </source>
</evidence>
<keyword evidence="2" id="KW-0238">DNA-binding</keyword>
<dbReference type="PANTHER" id="PTHR43280">
    <property type="entry name" value="ARAC-FAMILY TRANSCRIPTIONAL REGULATOR"/>
    <property type="match status" value="1"/>
</dbReference>
<proteinExistence type="predicted"/>
<dbReference type="InterPro" id="IPR018060">
    <property type="entry name" value="HTH_AraC"/>
</dbReference>
<dbReference type="InterPro" id="IPR037923">
    <property type="entry name" value="HTH-like"/>
</dbReference>
<accession>A0A3G9JGE2</accession>
<dbReference type="PANTHER" id="PTHR43280:SF2">
    <property type="entry name" value="HTH-TYPE TRANSCRIPTIONAL REGULATOR EXSA"/>
    <property type="match status" value="1"/>
</dbReference>
<dbReference type="InterPro" id="IPR003313">
    <property type="entry name" value="AraC-bd"/>
</dbReference>